<dbReference type="EMBL" id="MN740504">
    <property type="protein sequence ID" value="QHU30229.1"/>
    <property type="molecule type" value="Genomic_DNA"/>
</dbReference>
<evidence type="ECO:0000313" key="1">
    <source>
        <dbReference type="EMBL" id="QHU30229.1"/>
    </source>
</evidence>
<dbReference type="AlphaFoldDB" id="A0A6C0LH13"/>
<sequence>MDVDKEDIIEKTLLTFPLELTNIIFNYLPTTSKIWLNKIYYLQHNNLIKSMIPENRFNNYVISIIRRDSGFSLEHIISENKSQWMTDWINSKHYRYNNKKYTCFLYFIYEYAIDCCSNKCREIIEQHATELIGPKWHKRNRASSFRSRWSN</sequence>
<organism evidence="1">
    <name type="scientific">viral metagenome</name>
    <dbReference type="NCBI Taxonomy" id="1070528"/>
    <lineage>
        <taxon>unclassified sequences</taxon>
        <taxon>metagenomes</taxon>
        <taxon>organismal metagenomes</taxon>
    </lineage>
</organism>
<proteinExistence type="predicted"/>
<accession>A0A6C0LH13</accession>
<protein>
    <submittedName>
        <fullName evidence="1">Uncharacterized protein</fullName>
    </submittedName>
</protein>
<name>A0A6C0LH13_9ZZZZ</name>
<reference evidence="1" key="1">
    <citation type="journal article" date="2020" name="Nature">
        <title>Giant virus diversity and host interactions through global metagenomics.</title>
        <authorList>
            <person name="Schulz F."/>
            <person name="Roux S."/>
            <person name="Paez-Espino D."/>
            <person name="Jungbluth S."/>
            <person name="Walsh D.A."/>
            <person name="Denef V.J."/>
            <person name="McMahon K.D."/>
            <person name="Konstantinidis K.T."/>
            <person name="Eloe-Fadrosh E.A."/>
            <person name="Kyrpides N.C."/>
            <person name="Woyke T."/>
        </authorList>
    </citation>
    <scope>NUCLEOTIDE SEQUENCE</scope>
    <source>
        <strain evidence="1">GVMAG-M-3300027833-11</strain>
    </source>
</reference>